<proteinExistence type="inferred from homology"/>
<evidence type="ECO:0000256" key="2">
    <source>
        <dbReference type="ARBA" id="ARBA00022980"/>
    </source>
</evidence>
<evidence type="ECO:0000313" key="5">
    <source>
        <dbReference type="EMBL" id="OII71519.1"/>
    </source>
</evidence>
<keyword evidence="2 4" id="KW-0689">Ribosomal protein</keyword>
<dbReference type="GO" id="GO:1990904">
    <property type="term" value="C:ribonucleoprotein complex"/>
    <property type="evidence" value="ECO:0007669"/>
    <property type="project" value="UniProtKB-KW"/>
</dbReference>
<dbReference type="InterPro" id="IPR000509">
    <property type="entry name" value="Ribosomal_eL36"/>
</dbReference>
<protein>
    <recommendedName>
        <fullName evidence="4">60S ribosomal protein L36</fullName>
    </recommendedName>
</protein>
<dbReference type="InterPro" id="IPR038097">
    <property type="entry name" value="Ribosomal_eL36_sf"/>
</dbReference>
<dbReference type="GO" id="GO:0003735">
    <property type="term" value="F:structural constituent of ribosome"/>
    <property type="evidence" value="ECO:0007669"/>
    <property type="project" value="InterPro"/>
</dbReference>
<comment type="similarity">
    <text evidence="1 4">Belongs to the eukaryotic ribosomal protein eL36 family.</text>
</comment>
<dbReference type="GeneID" id="92367416"/>
<dbReference type="PROSITE" id="PS01190">
    <property type="entry name" value="RIBOSOMAL_L36E"/>
    <property type="match status" value="1"/>
</dbReference>
<dbReference type="GO" id="GO:0006412">
    <property type="term" value="P:translation"/>
    <property type="evidence" value="ECO:0007669"/>
    <property type="project" value="InterPro"/>
</dbReference>
<evidence type="ECO:0000313" key="6">
    <source>
        <dbReference type="Proteomes" id="UP000186804"/>
    </source>
</evidence>
<dbReference type="PANTHER" id="PTHR10114">
    <property type="entry name" value="60S RIBOSOMAL PROTEIN L36"/>
    <property type="match status" value="1"/>
</dbReference>
<accession>A0A1J4MC06</accession>
<sequence>MTKSVLSTGISVGSNRGYIVTKRAQKPRPSSRKGKLCARNVLVRQVIREVAGFAPYEKRMMELLKIGSASTAKRAMKFARSRLGTEKRAKKKRDELVEIIQQQRKRTTA</sequence>
<dbReference type="OrthoDB" id="25649at2759"/>
<reference evidence="5 6" key="1">
    <citation type="submission" date="2016-10" db="EMBL/GenBank/DDBJ databases">
        <title>Reductive evolution of mitochondrial metabolism and differential evolution of invasion-related proteins in Cryptosporidium.</title>
        <authorList>
            <person name="Liu S."/>
            <person name="Roellig D.M."/>
            <person name="Guo Y."/>
            <person name="Li N."/>
            <person name="Frace M.A."/>
            <person name="Tang K."/>
            <person name="Zhang L."/>
            <person name="Feng Y."/>
            <person name="Xiao L."/>
        </authorList>
    </citation>
    <scope>NUCLEOTIDE SEQUENCE [LARGE SCALE GENOMIC DNA]</scope>
    <source>
        <strain evidence="5">30847</strain>
    </source>
</reference>
<dbReference type="Pfam" id="PF01158">
    <property type="entry name" value="Ribosomal_L36e"/>
    <property type="match status" value="1"/>
</dbReference>
<dbReference type="AlphaFoldDB" id="A0A1J4MC06"/>
<evidence type="ECO:0000256" key="3">
    <source>
        <dbReference type="ARBA" id="ARBA00023274"/>
    </source>
</evidence>
<evidence type="ECO:0000256" key="1">
    <source>
        <dbReference type="ARBA" id="ARBA00006509"/>
    </source>
</evidence>
<name>A0A1J4MC06_9CRYT</name>
<dbReference type="VEuPathDB" id="CryptoDB:cand_032320"/>
<dbReference type="Proteomes" id="UP000186804">
    <property type="component" value="Unassembled WGS sequence"/>
</dbReference>
<dbReference type="FunFam" id="1.10.10.1760:FF:000001">
    <property type="entry name" value="60S ribosomal protein L36"/>
    <property type="match status" value="1"/>
</dbReference>
<dbReference type="RefSeq" id="XP_067066709.1">
    <property type="nucleotide sequence ID" value="XM_067213458.1"/>
</dbReference>
<keyword evidence="3 4" id="KW-0687">Ribonucleoprotein</keyword>
<dbReference type="EMBL" id="LRBS01000121">
    <property type="protein sequence ID" value="OII71519.1"/>
    <property type="molecule type" value="Genomic_DNA"/>
</dbReference>
<keyword evidence="6" id="KW-1185">Reference proteome</keyword>
<organism evidence="5 6">
    <name type="scientific">Cryptosporidium andersoni</name>
    <dbReference type="NCBI Taxonomy" id="117008"/>
    <lineage>
        <taxon>Eukaryota</taxon>
        <taxon>Sar</taxon>
        <taxon>Alveolata</taxon>
        <taxon>Apicomplexa</taxon>
        <taxon>Conoidasida</taxon>
        <taxon>Coccidia</taxon>
        <taxon>Eucoccidiorida</taxon>
        <taxon>Eimeriorina</taxon>
        <taxon>Cryptosporidiidae</taxon>
        <taxon>Cryptosporidium</taxon>
    </lineage>
</organism>
<dbReference type="GO" id="GO:0005840">
    <property type="term" value="C:ribosome"/>
    <property type="evidence" value="ECO:0007669"/>
    <property type="project" value="UniProtKB-KW"/>
</dbReference>
<dbReference type="Gene3D" id="1.10.10.1760">
    <property type="entry name" value="60S ribosomal protein L36"/>
    <property type="match status" value="1"/>
</dbReference>
<evidence type="ECO:0000256" key="4">
    <source>
        <dbReference type="RuleBase" id="RU000665"/>
    </source>
</evidence>
<comment type="caution">
    <text evidence="5">The sequence shown here is derived from an EMBL/GenBank/DDBJ whole genome shotgun (WGS) entry which is preliminary data.</text>
</comment>
<gene>
    <name evidence="5" type="ORF">cand_032320</name>
</gene>